<evidence type="ECO:0000313" key="8">
    <source>
        <dbReference type="EMBL" id="TFY70752.1"/>
    </source>
</evidence>
<dbReference type="GO" id="GO:0006950">
    <property type="term" value="P:response to stress"/>
    <property type="evidence" value="ECO:0007669"/>
    <property type="project" value="UniProtKB-ARBA"/>
</dbReference>
<comment type="similarity">
    <text evidence="2 7">Belongs to the derlin family.</text>
</comment>
<dbReference type="GO" id="GO:0005789">
    <property type="term" value="C:endoplasmic reticulum membrane"/>
    <property type="evidence" value="ECO:0007669"/>
    <property type="project" value="UniProtKB-SubCell"/>
</dbReference>
<gene>
    <name evidence="8" type="ORF">EVG20_g2253</name>
</gene>
<keyword evidence="5 7" id="KW-1133">Transmembrane helix</keyword>
<evidence type="ECO:0000256" key="6">
    <source>
        <dbReference type="ARBA" id="ARBA00023136"/>
    </source>
</evidence>
<feature type="transmembrane region" description="Helical" evidence="7">
    <location>
        <begin position="16"/>
        <end position="36"/>
    </location>
</feature>
<dbReference type="InterPro" id="IPR035952">
    <property type="entry name" value="Rhomboid-like_sf"/>
</dbReference>
<sequence>MSQGGFWDEIRKIPPVTRFMCGSSLAVTVPVLLELLSPYRVVFVKELVTKNFEVWRIWTSFFLGGSGINFIFDIAMLYRNSDQLESGHFAGRSADYAWQLILAAGSILALNIPLQSFVHTRALLLCLTYLSSALAPAGSQTSIFGLVTVPVKYFPYVLLGMDLLMGGPKAVAQSITGVVVGHLWWLAVFGPDGRGLPGAREWARAPGWLGSFVGSGSGPSVGAGTGVHVIPPRDRRDGAGAGATAARATGYRWGSGNRLGDS</sequence>
<dbReference type="EMBL" id="SEOQ01000084">
    <property type="protein sequence ID" value="TFY70752.1"/>
    <property type="molecule type" value="Genomic_DNA"/>
</dbReference>
<comment type="function">
    <text evidence="7">May be involved in the degradation of misfolded endoplasmic reticulum (ER) luminal proteins.</text>
</comment>
<accession>A0A4Y9Z898</accession>
<protein>
    <recommendedName>
        <fullName evidence="7">Derlin</fullName>
    </recommendedName>
</protein>
<evidence type="ECO:0000256" key="5">
    <source>
        <dbReference type="ARBA" id="ARBA00022989"/>
    </source>
</evidence>
<comment type="caution">
    <text evidence="8">The sequence shown here is derived from an EMBL/GenBank/DDBJ whole genome shotgun (WGS) entry which is preliminary data.</text>
</comment>
<evidence type="ECO:0000256" key="1">
    <source>
        <dbReference type="ARBA" id="ARBA00004477"/>
    </source>
</evidence>
<evidence type="ECO:0000313" key="9">
    <source>
        <dbReference type="Proteomes" id="UP000298327"/>
    </source>
</evidence>
<feature type="transmembrane region" description="Helical" evidence="7">
    <location>
        <begin position="126"/>
        <end position="151"/>
    </location>
</feature>
<evidence type="ECO:0000256" key="3">
    <source>
        <dbReference type="ARBA" id="ARBA00022692"/>
    </source>
</evidence>
<dbReference type="AlphaFoldDB" id="A0A4Y9Z898"/>
<feature type="transmembrane region" description="Helical" evidence="7">
    <location>
        <begin position="171"/>
        <end position="190"/>
    </location>
</feature>
<reference evidence="8 9" key="1">
    <citation type="submission" date="2019-02" db="EMBL/GenBank/DDBJ databases">
        <title>Genome sequencing of the rare red list fungi Dentipellis fragilis.</title>
        <authorList>
            <person name="Buettner E."/>
            <person name="Kellner H."/>
        </authorList>
    </citation>
    <scope>NUCLEOTIDE SEQUENCE [LARGE SCALE GENOMIC DNA]</scope>
    <source>
        <strain evidence="8 9">DSM 105465</strain>
    </source>
</reference>
<keyword evidence="6 7" id="KW-0472">Membrane</keyword>
<dbReference type="SUPFAM" id="SSF144091">
    <property type="entry name" value="Rhomboid-like"/>
    <property type="match status" value="1"/>
</dbReference>
<dbReference type="InterPro" id="IPR007599">
    <property type="entry name" value="DER1"/>
</dbReference>
<organism evidence="8 9">
    <name type="scientific">Dentipellis fragilis</name>
    <dbReference type="NCBI Taxonomy" id="205917"/>
    <lineage>
        <taxon>Eukaryota</taxon>
        <taxon>Fungi</taxon>
        <taxon>Dikarya</taxon>
        <taxon>Basidiomycota</taxon>
        <taxon>Agaricomycotina</taxon>
        <taxon>Agaricomycetes</taxon>
        <taxon>Russulales</taxon>
        <taxon>Hericiaceae</taxon>
        <taxon>Dentipellis</taxon>
    </lineage>
</organism>
<proteinExistence type="inferred from homology"/>
<evidence type="ECO:0000256" key="7">
    <source>
        <dbReference type="RuleBase" id="RU363059"/>
    </source>
</evidence>
<dbReference type="PANTHER" id="PTHR11009">
    <property type="entry name" value="DER1-LIKE PROTEIN, DERLIN"/>
    <property type="match status" value="1"/>
</dbReference>
<feature type="transmembrane region" description="Helical" evidence="7">
    <location>
        <begin position="57"/>
        <end position="76"/>
    </location>
</feature>
<evidence type="ECO:0000256" key="4">
    <source>
        <dbReference type="ARBA" id="ARBA00022824"/>
    </source>
</evidence>
<name>A0A4Y9Z898_9AGAM</name>
<dbReference type="OrthoDB" id="1716531at2759"/>
<evidence type="ECO:0000256" key="2">
    <source>
        <dbReference type="ARBA" id="ARBA00008917"/>
    </source>
</evidence>
<dbReference type="STRING" id="205917.A0A4Y9Z898"/>
<dbReference type="Proteomes" id="UP000298327">
    <property type="component" value="Unassembled WGS sequence"/>
</dbReference>
<keyword evidence="3 7" id="KW-0812">Transmembrane</keyword>
<keyword evidence="4 7" id="KW-0256">Endoplasmic reticulum</keyword>
<dbReference type="Pfam" id="PF04511">
    <property type="entry name" value="DER1"/>
    <property type="match status" value="1"/>
</dbReference>
<keyword evidence="9" id="KW-1185">Reference proteome</keyword>
<feature type="transmembrane region" description="Helical" evidence="7">
    <location>
        <begin position="96"/>
        <end position="114"/>
    </location>
</feature>
<comment type="subcellular location">
    <subcellularLocation>
        <location evidence="1 7">Endoplasmic reticulum membrane</location>
        <topology evidence="1 7">Multi-pass membrane protein</topology>
    </subcellularLocation>
</comment>